<dbReference type="Pfam" id="PF02674">
    <property type="entry name" value="Colicin_V"/>
    <property type="match status" value="1"/>
</dbReference>
<accession>A0A1M7Z818</accession>
<keyword evidence="8" id="KW-1185">Reference proteome</keyword>
<dbReference type="PANTHER" id="PTHR36926:SF1">
    <property type="entry name" value="COLICIN V PRODUCTION PROTEIN"/>
    <property type="match status" value="1"/>
</dbReference>
<evidence type="ECO:0000313" key="7">
    <source>
        <dbReference type="EMBL" id="SHO60846.1"/>
    </source>
</evidence>
<feature type="compositionally biased region" description="Polar residues" evidence="5">
    <location>
        <begin position="210"/>
        <end position="230"/>
    </location>
</feature>
<evidence type="ECO:0000256" key="5">
    <source>
        <dbReference type="SAM" id="MobiDB-lite"/>
    </source>
</evidence>
<comment type="subcellular location">
    <subcellularLocation>
        <location evidence="1">Membrane</location>
        <topology evidence="1">Multi-pass membrane protein</topology>
    </subcellularLocation>
</comment>
<dbReference type="GO" id="GO:0016020">
    <property type="term" value="C:membrane"/>
    <property type="evidence" value="ECO:0007669"/>
    <property type="project" value="UniProtKB-SubCell"/>
</dbReference>
<proteinExistence type="predicted"/>
<name>A0A1M7Z818_9HYPH</name>
<feature type="transmembrane region" description="Helical" evidence="6">
    <location>
        <begin position="30"/>
        <end position="47"/>
    </location>
</feature>
<keyword evidence="2 6" id="KW-0812">Transmembrane</keyword>
<feature type="transmembrane region" description="Helical" evidence="6">
    <location>
        <begin position="6"/>
        <end position="23"/>
    </location>
</feature>
<gene>
    <name evidence="7" type="ORF">SAMN02745172_00432</name>
</gene>
<evidence type="ECO:0000313" key="8">
    <source>
        <dbReference type="Proteomes" id="UP000186406"/>
    </source>
</evidence>
<dbReference type="InterPro" id="IPR052719">
    <property type="entry name" value="CvpA-like"/>
</dbReference>
<keyword evidence="3 6" id="KW-1133">Transmembrane helix</keyword>
<keyword evidence="4 6" id="KW-0472">Membrane</keyword>
<evidence type="ECO:0000256" key="1">
    <source>
        <dbReference type="ARBA" id="ARBA00004141"/>
    </source>
</evidence>
<evidence type="ECO:0000256" key="4">
    <source>
        <dbReference type="ARBA" id="ARBA00023136"/>
    </source>
</evidence>
<evidence type="ECO:0000256" key="3">
    <source>
        <dbReference type="ARBA" id="ARBA00022989"/>
    </source>
</evidence>
<evidence type="ECO:0000256" key="6">
    <source>
        <dbReference type="SAM" id="Phobius"/>
    </source>
</evidence>
<feature type="region of interest" description="Disordered" evidence="5">
    <location>
        <begin position="172"/>
        <end position="245"/>
    </location>
</feature>
<dbReference type="InterPro" id="IPR003825">
    <property type="entry name" value="Colicin-V_CvpA"/>
</dbReference>
<dbReference type="PANTHER" id="PTHR36926">
    <property type="entry name" value="COLICIN V PRODUCTION PROTEIN"/>
    <property type="match status" value="1"/>
</dbReference>
<reference evidence="7 8" key="1">
    <citation type="submission" date="2016-12" db="EMBL/GenBank/DDBJ databases">
        <authorList>
            <person name="Song W.-J."/>
            <person name="Kurnit D.M."/>
        </authorList>
    </citation>
    <scope>NUCLEOTIDE SEQUENCE [LARGE SCALE GENOMIC DNA]</scope>
    <source>
        <strain evidence="7 8">DSM 19599</strain>
    </source>
</reference>
<evidence type="ECO:0000256" key="2">
    <source>
        <dbReference type="ARBA" id="ARBA00022692"/>
    </source>
</evidence>
<organism evidence="7 8">
    <name type="scientific">Pseudoxanthobacter soli DSM 19599</name>
    <dbReference type="NCBI Taxonomy" id="1123029"/>
    <lineage>
        <taxon>Bacteria</taxon>
        <taxon>Pseudomonadati</taxon>
        <taxon>Pseudomonadota</taxon>
        <taxon>Alphaproteobacteria</taxon>
        <taxon>Hyphomicrobiales</taxon>
        <taxon>Segnochrobactraceae</taxon>
        <taxon>Pseudoxanthobacter</taxon>
    </lineage>
</organism>
<dbReference type="Proteomes" id="UP000186406">
    <property type="component" value="Unassembled WGS sequence"/>
</dbReference>
<dbReference type="STRING" id="1123029.SAMN02745172_00432"/>
<dbReference type="GO" id="GO:0009403">
    <property type="term" value="P:toxin biosynthetic process"/>
    <property type="evidence" value="ECO:0007669"/>
    <property type="project" value="InterPro"/>
</dbReference>
<protein>
    <submittedName>
        <fullName evidence="7">Membrane protein required for colicin V production</fullName>
    </submittedName>
</protein>
<dbReference type="OrthoDB" id="9806894at2"/>
<dbReference type="EMBL" id="FRXO01000001">
    <property type="protein sequence ID" value="SHO60846.1"/>
    <property type="molecule type" value="Genomic_DNA"/>
</dbReference>
<feature type="transmembrane region" description="Helical" evidence="6">
    <location>
        <begin position="62"/>
        <end position="83"/>
    </location>
</feature>
<dbReference type="AlphaFoldDB" id="A0A1M7Z818"/>
<dbReference type="RefSeq" id="WP_073625541.1">
    <property type="nucleotide sequence ID" value="NZ_FRXO01000001.1"/>
</dbReference>
<feature type="transmembrane region" description="Helical" evidence="6">
    <location>
        <begin position="103"/>
        <end position="127"/>
    </location>
</feature>
<sequence>MSITALDGVVLVVTLLSAVLAMVRGFVREVLSIASWVAAAVAAYAFYDKLLPFTQQYVKNPHLALALTIAAIFLVALIIVSVITMKISDFVIDSRVGFVDRALGFVFGAARGILLLVVAMLFFNWLVPPAKQPSWVADARSRPMLDDLGQRLMALLPSNPDAMLRERLGTLGGVLPPAETPAPGGDTQSGTGEGAGETRGTASPNDPAYGNNSRQSLDQLIQSTDGNQQSPPAAPPAAAPAAPAQ</sequence>